<evidence type="ECO:0000259" key="1">
    <source>
        <dbReference type="SMART" id="SM00318"/>
    </source>
</evidence>
<proteinExistence type="predicted"/>
<dbReference type="SUPFAM" id="SSF50199">
    <property type="entry name" value="Staphylococcal nuclease"/>
    <property type="match status" value="1"/>
</dbReference>
<accession>A0A160TFG8</accession>
<dbReference type="PROSITE" id="PS51257">
    <property type="entry name" value="PROKAR_LIPOPROTEIN"/>
    <property type="match status" value="1"/>
</dbReference>
<dbReference type="InterPro" id="IPR035437">
    <property type="entry name" value="SNase_OB-fold_sf"/>
</dbReference>
<protein>
    <submittedName>
        <fullName evidence="2">Succinoglycan biosynthesis protein</fullName>
    </submittedName>
</protein>
<organism evidence="2">
    <name type="scientific">hydrothermal vent metagenome</name>
    <dbReference type="NCBI Taxonomy" id="652676"/>
    <lineage>
        <taxon>unclassified sequences</taxon>
        <taxon>metagenomes</taxon>
        <taxon>ecological metagenomes</taxon>
    </lineage>
</organism>
<feature type="domain" description="TNase-like" evidence="1">
    <location>
        <begin position="24"/>
        <end position="150"/>
    </location>
</feature>
<name>A0A160TFG8_9ZZZZ</name>
<sequence>MTRVPTLALLLIAACTPSDAAEDTSFNATARALDGDTVAADFRLLGVDAFERRQLCQKAGACWECGKAAQDLAARTLHGGDANIRLSSPSSYGRPVAVVTVNGRDLGEVMIGSGLAIPQPQFLKADPDRAARYAAVFADAKRRGAGAFGGEWIEPTQWRRGRRLTCER</sequence>
<dbReference type="Pfam" id="PF00565">
    <property type="entry name" value="SNase"/>
    <property type="match status" value="1"/>
</dbReference>
<dbReference type="InterPro" id="IPR016071">
    <property type="entry name" value="Staphylococal_nuclease_OB-fold"/>
</dbReference>
<dbReference type="SMART" id="SM00318">
    <property type="entry name" value="SNc"/>
    <property type="match status" value="1"/>
</dbReference>
<dbReference type="EMBL" id="CZQE01000059">
    <property type="protein sequence ID" value="CUS43495.1"/>
    <property type="molecule type" value="Genomic_DNA"/>
</dbReference>
<dbReference type="Gene3D" id="2.40.50.90">
    <property type="match status" value="1"/>
</dbReference>
<evidence type="ECO:0000313" key="2">
    <source>
        <dbReference type="EMBL" id="CUS43495.1"/>
    </source>
</evidence>
<dbReference type="AlphaFoldDB" id="A0A160TFG8"/>
<gene>
    <name evidence="2" type="ORF">MGWOODY_Smn3370</name>
</gene>
<reference evidence="2" key="1">
    <citation type="submission" date="2015-10" db="EMBL/GenBank/DDBJ databases">
        <authorList>
            <person name="Gilbert D.G."/>
        </authorList>
    </citation>
    <scope>NUCLEOTIDE SEQUENCE</scope>
</reference>